<evidence type="ECO:0000256" key="1">
    <source>
        <dbReference type="SAM" id="MobiDB-lite"/>
    </source>
</evidence>
<keyword evidence="2" id="KW-1133">Transmembrane helix</keyword>
<evidence type="ECO:0000313" key="4">
    <source>
        <dbReference type="Proteomes" id="UP001605036"/>
    </source>
</evidence>
<dbReference type="Proteomes" id="UP001605036">
    <property type="component" value="Unassembled WGS sequence"/>
</dbReference>
<organism evidence="3 4">
    <name type="scientific">Riccia fluitans</name>
    <dbReference type="NCBI Taxonomy" id="41844"/>
    <lineage>
        <taxon>Eukaryota</taxon>
        <taxon>Viridiplantae</taxon>
        <taxon>Streptophyta</taxon>
        <taxon>Embryophyta</taxon>
        <taxon>Marchantiophyta</taxon>
        <taxon>Marchantiopsida</taxon>
        <taxon>Marchantiidae</taxon>
        <taxon>Marchantiales</taxon>
        <taxon>Ricciaceae</taxon>
        <taxon>Riccia</taxon>
    </lineage>
</organism>
<feature type="region of interest" description="Disordered" evidence="1">
    <location>
        <begin position="72"/>
        <end position="110"/>
    </location>
</feature>
<evidence type="ECO:0000313" key="3">
    <source>
        <dbReference type="EMBL" id="KAL2632437.1"/>
    </source>
</evidence>
<comment type="caution">
    <text evidence="3">The sequence shown here is derived from an EMBL/GenBank/DDBJ whole genome shotgun (WGS) entry which is preliminary data.</text>
</comment>
<protein>
    <submittedName>
        <fullName evidence="3">Uncharacterized protein</fullName>
    </submittedName>
</protein>
<gene>
    <name evidence="3" type="ORF">R1flu_017123</name>
</gene>
<feature type="compositionally biased region" description="Basic and acidic residues" evidence="1">
    <location>
        <begin position="82"/>
        <end position="109"/>
    </location>
</feature>
<name>A0ABD1YSQ6_9MARC</name>
<reference evidence="3 4" key="1">
    <citation type="submission" date="2024-09" db="EMBL/GenBank/DDBJ databases">
        <title>Chromosome-scale assembly of Riccia fluitans.</title>
        <authorList>
            <person name="Paukszto L."/>
            <person name="Sawicki J."/>
            <person name="Karawczyk K."/>
            <person name="Piernik-Szablinska J."/>
            <person name="Szczecinska M."/>
            <person name="Mazdziarz M."/>
        </authorList>
    </citation>
    <scope>NUCLEOTIDE SEQUENCE [LARGE SCALE GENOMIC DNA]</scope>
    <source>
        <strain evidence="3">Rf_01</strain>
        <tissue evidence="3">Aerial parts of the thallus</tissue>
    </source>
</reference>
<sequence>MITLLNPLHRSPNQMYHRQTAVLRALPWETVRIQCVFKLSSPAQRAGLGPWLAGATAPIWFSAAWRRRKMRTGRRSAPSVKVNEDGKKEGERREEVLSERGLEEREKRKNQFLTSSVSRSVGRFLMVR</sequence>
<accession>A0ABD1YSQ6</accession>
<proteinExistence type="predicted"/>
<keyword evidence="2" id="KW-0472">Membrane</keyword>
<dbReference type="AlphaFoldDB" id="A0ABD1YSQ6"/>
<dbReference type="EMBL" id="JBHFFA010000004">
    <property type="protein sequence ID" value="KAL2632437.1"/>
    <property type="molecule type" value="Genomic_DNA"/>
</dbReference>
<feature type="transmembrane region" description="Helical" evidence="2">
    <location>
        <begin position="48"/>
        <end position="65"/>
    </location>
</feature>
<keyword evidence="4" id="KW-1185">Reference proteome</keyword>
<keyword evidence="2" id="KW-0812">Transmembrane</keyword>
<evidence type="ECO:0000256" key="2">
    <source>
        <dbReference type="SAM" id="Phobius"/>
    </source>
</evidence>